<dbReference type="SUPFAM" id="SSF50715">
    <property type="entry name" value="Ribosomal protein L25-like"/>
    <property type="match status" value="1"/>
</dbReference>
<organism evidence="9 10">
    <name type="scientific">candidate division WWE3 bacterium CG08_land_8_20_14_0_20_43_13</name>
    <dbReference type="NCBI Taxonomy" id="1975087"/>
    <lineage>
        <taxon>Bacteria</taxon>
        <taxon>Katanobacteria</taxon>
    </lineage>
</organism>
<keyword evidence="1 5" id="KW-0699">rRNA-binding</keyword>
<dbReference type="Proteomes" id="UP000231414">
    <property type="component" value="Unassembled WGS sequence"/>
</dbReference>
<comment type="function">
    <text evidence="5">This is one of the proteins that binds to the 5S RNA in the ribosome where it forms part of the central protuberance.</text>
</comment>
<sequence>MELIANKRDIKGKKVKVLRTQGRLPGVVFGKKIGSIPIWVEKNDLLEIHLASGETGLISLNLEGQTYAVLAQSFQIDPSSRQPLHVDFLNVDLNKRVKIEIPLEIVGESPAVSLGSGLLLVLHDHLEVECLPKDIPSQIEVDVSRLEKVDDGITISQLGIDHSLVKVDLDQNDLVVKIEPALMAEEPVLVDQAAPVEDTESKLKEVVGKEEDKNEE</sequence>
<dbReference type="GO" id="GO:0003735">
    <property type="term" value="F:structural constituent of ribosome"/>
    <property type="evidence" value="ECO:0007669"/>
    <property type="project" value="InterPro"/>
</dbReference>
<dbReference type="Pfam" id="PF14693">
    <property type="entry name" value="Ribosomal_TL5_C"/>
    <property type="match status" value="1"/>
</dbReference>
<proteinExistence type="inferred from homology"/>
<dbReference type="GO" id="GO:0006412">
    <property type="term" value="P:translation"/>
    <property type="evidence" value="ECO:0007669"/>
    <property type="project" value="UniProtKB-UniRule"/>
</dbReference>
<feature type="domain" description="Large ribosomal subunit protein bL25 beta" evidence="8">
    <location>
        <begin position="97"/>
        <end position="180"/>
    </location>
</feature>
<dbReference type="CDD" id="cd00495">
    <property type="entry name" value="Ribosomal_L25_TL5_CTC"/>
    <property type="match status" value="1"/>
</dbReference>
<dbReference type="PANTHER" id="PTHR33284:SF1">
    <property type="entry name" value="RIBOSOMAL PROTEIN L25_GLN-TRNA SYNTHETASE, ANTI-CODON-BINDING DOMAIN-CONTAINING PROTEIN"/>
    <property type="match status" value="1"/>
</dbReference>
<feature type="region of interest" description="Disordered" evidence="6">
    <location>
        <begin position="193"/>
        <end position="216"/>
    </location>
</feature>
<evidence type="ECO:0000256" key="5">
    <source>
        <dbReference type="HAMAP-Rule" id="MF_01334"/>
    </source>
</evidence>
<dbReference type="InterPro" id="IPR020056">
    <property type="entry name" value="Rbsml_bL25/Gln-tRNA_synth_N"/>
</dbReference>
<dbReference type="InterPro" id="IPR020057">
    <property type="entry name" value="Ribosomal_bL25_b-dom"/>
</dbReference>
<comment type="subunit">
    <text evidence="5">Part of the 50S ribosomal subunit; part of the 5S rRNA/L5/L18/L25 subcomplex. Contacts the 5S rRNA. Binds to the 5S rRNA independently of L5 and L18.</text>
</comment>
<name>A0A2H0X7C8_UNCKA</name>
<comment type="similarity">
    <text evidence="5">Belongs to the bacterial ribosomal protein bL25 family. CTC subfamily.</text>
</comment>
<dbReference type="GO" id="GO:0008097">
    <property type="term" value="F:5S rRNA binding"/>
    <property type="evidence" value="ECO:0007669"/>
    <property type="project" value="InterPro"/>
</dbReference>
<dbReference type="InterPro" id="IPR001021">
    <property type="entry name" value="Ribosomal_bL25_long"/>
</dbReference>
<feature type="compositionally biased region" description="Basic and acidic residues" evidence="6">
    <location>
        <begin position="199"/>
        <end position="216"/>
    </location>
</feature>
<dbReference type="NCBIfam" id="TIGR00731">
    <property type="entry name" value="bL25_bact_ctc"/>
    <property type="match status" value="1"/>
</dbReference>
<evidence type="ECO:0000259" key="7">
    <source>
        <dbReference type="Pfam" id="PF01386"/>
    </source>
</evidence>
<evidence type="ECO:0000313" key="10">
    <source>
        <dbReference type="Proteomes" id="UP000231414"/>
    </source>
</evidence>
<evidence type="ECO:0000259" key="8">
    <source>
        <dbReference type="Pfam" id="PF14693"/>
    </source>
</evidence>
<comment type="caution">
    <text evidence="9">The sequence shown here is derived from an EMBL/GenBank/DDBJ whole genome shotgun (WGS) entry which is preliminary data.</text>
</comment>
<dbReference type="EMBL" id="PEYW01000026">
    <property type="protein sequence ID" value="PIS20837.1"/>
    <property type="molecule type" value="Genomic_DNA"/>
</dbReference>
<dbReference type="InterPro" id="IPR011035">
    <property type="entry name" value="Ribosomal_bL25/Gln-tRNA_synth"/>
</dbReference>
<protein>
    <recommendedName>
        <fullName evidence="5">Large ribosomal subunit protein bL25</fullName>
    </recommendedName>
    <alternativeName>
        <fullName evidence="5">General stress protein CTC</fullName>
    </alternativeName>
</protein>
<dbReference type="Gene3D" id="2.170.120.20">
    <property type="entry name" value="Ribosomal protein L25, beta domain"/>
    <property type="match status" value="1"/>
</dbReference>
<dbReference type="GO" id="GO:0022625">
    <property type="term" value="C:cytosolic large ribosomal subunit"/>
    <property type="evidence" value="ECO:0007669"/>
    <property type="project" value="TreeGrafter"/>
</dbReference>
<dbReference type="InterPro" id="IPR020930">
    <property type="entry name" value="Ribosomal_uL5_bac-type"/>
</dbReference>
<evidence type="ECO:0000256" key="3">
    <source>
        <dbReference type="ARBA" id="ARBA00022980"/>
    </source>
</evidence>
<dbReference type="InterPro" id="IPR029751">
    <property type="entry name" value="Ribosomal_L25_dom"/>
</dbReference>
<dbReference type="Gene3D" id="2.40.240.10">
    <property type="entry name" value="Ribosomal Protein L25, Chain P"/>
    <property type="match status" value="1"/>
</dbReference>
<reference evidence="10" key="1">
    <citation type="submission" date="2017-09" db="EMBL/GenBank/DDBJ databases">
        <title>Depth-based differentiation of microbial function through sediment-hosted aquifers and enrichment of novel symbionts in the deep terrestrial subsurface.</title>
        <authorList>
            <person name="Probst A.J."/>
            <person name="Ladd B."/>
            <person name="Jarett J.K."/>
            <person name="Geller-Mcgrath D.E."/>
            <person name="Sieber C.M.K."/>
            <person name="Emerson J.B."/>
            <person name="Anantharaman K."/>
            <person name="Thomas B.C."/>
            <person name="Malmstrom R."/>
            <person name="Stieglmeier M."/>
            <person name="Klingl A."/>
            <person name="Woyke T."/>
            <person name="Ryan C.M."/>
            <person name="Banfield J.F."/>
        </authorList>
    </citation>
    <scope>NUCLEOTIDE SEQUENCE [LARGE SCALE GENOMIC DNA]</scope>
</reference>
<accession>A0A2H0X7C8</accession>
<evidence type="ECO:0000256" key="1">
    <source>
        <dbReference type="ARBA" id="ARBA00022730"/>
    </source>
</evidence>
<evidence type="ECO:0000256" key="2">
    <source>
        <dbReference type="ARBA" id="ARBA00022884"/>
    </source>
</evidence>
<evidence type="ECO:0000313" key="9">
    <source>
        <dbReference type="EMBL" id="PIS20837.1"/>
    </source>
</evidence>
<keyword evidence="3 5" id="KW-0689">Ribosomal protein</keyword>
<evidence type="ECO:0000256" key="4">
    <source>
        <dbReference type="ARBA" id="ARBA00023274"/>
    </source>
</evidence>
<dbReference type="Pfam" id="PF01386">
    <property type="entry name" value="Ribosomal_L25p"/>
    <property type="match status" value="1"/>
</dbReference>
<dbReference type="InterPro" id="IPR037121">
    <property type="entry name" value="Ribosomal_bL25_C"/>
</dbReference>
<keyword evidence="2 5" id="KW-0694">RNA-binding</keyword>
<dbReference type="HAMAP" id="MF_01334">
    <property type="entry name" value="Ribosomal_bL25_CTC"/>
    <property type="match status" value="1"/>
</dbReference>
<gene>
    <name evidence="5" type="primary">rplY</name>
    <name evidence="5" type="synonym">ctc</name>
    <name evidence="9" type="ORF">COT52_01765</name>
</gene>
<dbReference type="AlphaFoldDB" id="A0A2H0X7C8"/>
<dbReference type="PANTHER" id="PTHR33284">
    <property type="entry name" value="RIBOSOMAL PROTEIN L25/GLN-TRNA SYNTHETASE, ANTI-CODON-BINDING DOMAIN-CONTAINING PROTEIN"/>
    <property type="match status" value="1"/>
</dbReference>
<keyword evidence="4 5" id="KW-0687">Ribonucleoprotein</keyword>
<evidence type="ECO:0000256" key="6">
    <source>
        <dbReference type="SAM" id="MobiDB-lite"/>
    </source>
</evidence>
<feature type="domain" description="Large ribosomal subunit protein bL25 L25" evidence="7">
    <location>
        <begin position="4"/>
        <end position="88"/>
    </location>
</feature>